<dbReference type="PaxDb" id="8355-A0A1L8FZG1"/>
<evidence type="ECO:0000313" key="5">
    <source>
        <dbReference type="RefSeq" id="XP_018123611.1"/>
    </source>
</evidence>
<name>A0A1L8FZG1_XENLA</name>
<reference evidence="2 3" key="1">
    <citation type="submission" date="2022-04" db="UniProtKB">
        <authorList>
            <consortium name="RefSeq"/>
        </authorList>
    </citation>
    <scope>IDENTIFICATION</scope>
    <source>
        <strain evidence="2 3">J_2021</strain>
        <tissue evidence="2 3">Erythrocytes</tissue>
    </source>
</reference>
<dbReference type="OrthoDB" id="9905203at2759"/>
<keyword evidence="1" id="KW-1185">Reference proteome</keyword>
<dbReference type="RefSeq" id="XP_018123610.1">
    <property type="nucleotide sequence ID" value="XM_018268121.2"/>
</dbReference>
<dbReference type="OMA" id="VGRCKTN"/>
<dbReference type="Proteomes" id="UP000186698">
    <property type="component" value="Chromosome 6L"/>
</dbReference>
<dbReference type="AGR" id="Xenbase:XB-GENE-22068138"/>
<dbReference type="CTD" id="108719329"/>
<dbReference type="RefSeq" id="XP_018123609.1">
    <property type="nucleotide sequence ID" value="XM_018268120.2"/>
</dbReference>
<proteinExistence type="predicted"/>
<dbReference type="AlphaFoldDB" id="A0A1L8FZG1"/>
<evidence type="ECO:0000313" key="6">
    <source>
        <dbReference type="Xenbase" id="XB-GENE-22068138"/>
    </source>
</evidence>
<dbReference type="Bgee" id="108719329">
    <property type="expression patterns" value="Expressed in testis and 17 other cell types or tissues"/>
</dbReference>
<dbReference type="GeneID" id="108719329"/>
<evidence type="ECO:0000313" key="3">
    <source>
        <dbReference type="RefSeq" id="XP_018123609.1"/>
    </source>
</evidence>
<accession>A0A1L8FZG1</accession>
<evidence type="ECO:0000313" key="4">
    <source>
        <dbReference type="RefSeq" id="XP_018123610.1"/>
    </source>
</evidence>
<gene>
    <name evidence="6" type="primary">c6h8orf88.L</name>
    <name evidence="2 3 4 5" type="synonym">LOC108719329</name>
</gene>
<dbReference type="Xenbase" id="XB-GENE-22068138">
    <property type="gene designation" value="c6h8orf88.L"/>
</dbReference>
<protein>
    <submittedName>
        <fullName evidence="2 3">Uncharacterized protein C8orf88 isoform X1</fullName>
    </submittedName>
</protein>
<dbReference type="RefSeq" id="XP_018123608.1">
    <property type="nucleotide sequence ID" value="XM_018268119.2"/>
</dbReference>
<organism evidence="5">
    <name type="scientific">Xenopus laevis</name>
    <name type="common">African clawed frog</name>
    <dbReference type="NCBI Taxonomy" id="8355"/>
    <lineage>
        <taxon>Eukaryota</taxon>
        <taxon>Metazoa</taxon>
        <taxon>Chordata</taxon>
        <taxon>Craniata</taxon>
        <taxon>Vertebrata</taxon>
        <taxon>Euteleostomi</taxon>
        <taxon>Amphibia</taxon>
        <taxon>Batrachia</taxon>
        <taxon>Anura</taxon>
        <taxon>Pipoidea</taxon>
        <taxon>Pipidae</taxon>
        <taxon>Xenopodinae</taxon>
        <taxon>Xenopus</taxon>
        <taxon>Xenopus</taxon>
    </lineage>
</organism>
<dbReference type="STRING" id="8355.A0A1L8FZG1"/>
<evidence type="ECO:0000313" key="1">
    <source>
        <dbReference type="Proteomes" id="UP000186698"/>
    </source>
</evidence>
<dbReference type="RefSeq" id="XP_018123611.1">
    <property type="nucleotide sequence ID" value="XM_018268122.2"/>
</dbReference>
<dbReference type="KEGG" id="xla:108719329"/>
<evidence type="ECO:0000313" key="2">
    <source>
        <dbReference type="RefSeq" id="XP_018123608.1"/>
    </source>
</evidence>
<sequence>MEVKKLIGKSLQPARPIRRVVMHKGPMPPSLLKNLSFNQEKSSHVTALDSGVCNRSYMDPIIDSEPVFMFNIRAEFTDCLINDIEQQLDLWCSISNHDEPVKDSMVPTQAEALQPEAKKADAAGRITYTRDFLVELSNVSACRKRPQYLPDHPIVLKEPICNNTHATQFLNN</sequence>